<dbReference type="OrthoDB" id="9815825at2"/>
<evidence type="ECO:0000259" key="2">
    <source>
        <dbReference type="Pfam" id="PF22725"/>
    </source>
</evidence>
<dbReference type="InterPro" id="IPR052515">
    <property type="entry name" value="Gfo/Idh/MocA_Oxidoreductase"/>
</dbReference>
<name>A0A2K2FJA4_9CLOT</name>
<dbReference type="InterPro" id="IPR036291">
    <property type="entry name" value="NAD(P)-bd_dom_sf"/>
</dbReference>
<dbReference type="PANTHER" id="PTHR43249">
    <property type="entry name" value="UDP-N-ACETYL-2-AMINO-2-DEOXY-D-GLUCURONATE OXIDASE"/>
    <property type="match status" value="1"/>
</dbReference>
<feature type="domain" description="GFO/IDH/MocA-like oxidoreductase" evidence="2">
    <location>
        <begin position="136"/>
        <end position="273"/>
    </location>
</feature>
<keyword evidence="4" id="KW-1185">Reference proteome</keyword>
<dbReference type="InterPro" id="IPR000683">
    <property type="entry name" value="Gfo/Idh/MocA-like_OxRdtase_N"/>
</dbReference>
<dbReference type="GO" id="GO:0000166">
    <property type="term" value="F:nucleotide binding"/>
    <property type="evidence" value="ECO:0007669"/>
    <property type="project" value="InterPro"/>
</dbReference>
<protein>
    <submittedName>
        <fullName evidence="3">Dehydrogenase</fullName>
    </submittedName>
</protein>
<reference evidence="3 4" key="1">
    <citation type="submission" date="2017-06" db="EMBL/GenBank/DDBJ databases">
        <title>Investigating the central metabolism of Clostridium thermosuccinogenes.</title>
        <authorList>
            <person name="Koendjbiharie J.G."/>
            <person name="van Kranenburg R."/>
        </authorList>
    </citation>
    <scope>NUCLEOTIDE SEQUENCE [LARGE SCALE GENOMIC DNA]</scope>
    <source>
        <strain evidence="3 4">DSM 5806</strain>
    </source>
</reference>
<dbReference type="EMBL" id="NIOJ01000023">
    <property type="protein sequence ID" value="PNT98859.1"/>
    <property type="molecule type" value="Genomic_DNA"/>
</dbReference>
<evidence type="ECO:0000313" key="4">
    <source>
        <dbReference type="Proteomes" id="UP000236151"/>
    </source>
</evidence>
<evidence type="ECO:0000259" key="1">
    <source>
        <dbReference type="Pfam" id="PF01408"/>
    </source>
</evidence>
<sequence length="349" mass="38815">MAEKLKYACIGAGGIADKKHLNEYSKRDSVEVAAICDSNIAAAERLAQKYNVKNIFTDYNEMFDKLKLDFISVCTPNYLHAPITISALKKGISVHCEKPLAINAEEAQEIVDAKNKYKGKVMVALNNRFTAESAFVKSCVEKGMFGEIYHAKCGWRRRNGIPGKGVWFTDKKLSGGGALIDLGVHYLDLVMYFMGYPQVVSVSGATYSKFANSDNRLRAGYKNNGDGKFDVEDMAIGHLRTDSNATVNFEFSWASNIEKEVKYYELMGTKGGVSFVNGELKLYSEIFDTSINILPDVSSNRKVVSEFDHFIDCIINDKEPDSKPEQGAALMKIIDAAYKSSELMREISL</sequence>
<accession>A0A2K2FJA4</accession>
<dbReference type="PANTHER" id="PTHR43249:SF1">
    <property type="entry name" value="D-GLUCOSIDE 3-DEHYDROGENASE"/>
    <property type="match status" value="1"/>
</dbReference>
<dbReference type="InterPro" id="IPR055170">
    <property type="entry name" value="GFO_IDH_MocA-like_dom"/>
</dbReference>
<dbReference type="KEGG" id="cthd:CDO33_10605"/>
<dbReference type="RefSeq" id="WP_103081595.1">
    <property type="nucleotide sequence ID" value="NZ_CP021850.1"/>
</dbReference>
<proteinExistence type="predicted"/>
<dbReference type="Proteomes" id="UP000236151">
    <property type="component" value="Unassembled WGS sequence"/>
</dbReference>
<comment type="caution">
    <text evidence="3">The sequence shown here is derived from an EMBL/GenBank/DDBJ whole genome shotgun (WGS) entry which is preliminary data.</text>
</comment>
<evidence type="ECO:0000313" key="3">
    <source>
        <dbReference type="EMBL" id="PNT98859.1"/>
    </source>
</evidence>
<dbReference type="Pfam" id="PF01408">
    <property type="entry name" value="GFO_IDH_MocA"/>
    <property type="match status" value="1"/>
</dbReference>
<dbReference type="Pfam" id="PF22725">
    <property type="entry name" value="GFO_IDH_MocA_C3"/>
    <property type="match status" value="1"/>
</dbReference>
<gene>
    <name evidence="3" type="ORF">CDQ84_09975</name>
</gene>
<dbReference type="Gene3D" id="3.30.360.10">
    <property type="entry name" value="Dihydrodipicolinate Reductase, domain 2"/>
    <property type="match status" value="1"/>
</dbReference>
<dbReference type="Gene3D" id="3.40.50.720">
    <property type="entry name" value="NAD(P)-binding Rossmann-like Domain"/>
    <property type="match status" value="1"/>
</dbReference>
<dbReference type="SUPFAM" id="SSF55347">
    <property type="entry name" value="Glyceraldehyde-3-phosphate dehydrogenase-like, C-terminal domain"/>
    <property type="match status" value="1"/>
</dbReference>
<organism evidence="3 4">
    <name type="scientific">Clostridium thermosuccinogenes</name>
    <dbReference type="NCBI Taxonomy" id="84032"/>
    <lineage>
        <taxon>Bacteria</taxon>
        <taxon>Bacillati</taxon>
        <taxon>Bacillota</taxon>
        <taxon>Clostridia</taxon>
        <taxon>Eubacteriales</taxon>
        <taxon>Clostridiaceae</taxon>
        <taxon>Clostridium</taxon>
    </lineage>
</organism>
<dbReference type="AlphaFoldDB" id="A0A2K2FJA4"/>
<dbReference type="SUPFAM" id="SSF51735">
    <property type="entry name" value="NAD(P)-binding Rossmann-fold domains"/>
    <property type="match status" value="1"/>
</dbReference>
<feature type="domain" description="Gfo/Idh/MocA-like oxidoreductase N-terminal" evidence="1">
    <location>
        <begin position="6"/>
        <end position="124"/>
    </location>
</feature>